<dbReference type="FunFam" id="3.30.559.10:FF:000015">
    <property type="entry name" value="Spermidine hydroxycinnamoyl transferase"/>
    <property type="match status" value="1"/>
</dbReference>
<dbReference type="InterPro" id="IPR023213">
    <property type="entry name" value="CAT-like_dom_sf"/>
</dbReference>
<evidence type="ECO:0000313" key="4">
    <source>
        <dbReference type="EMBL" id="QDM39177.1"/>
    </source>
</evidence>
<accession>A0A515L526</accession>
<dbReference type="GO" id="GO:0016747">
    <property type="term" value="F:acyltransferase activity, transferring groups other than amino-acyl groups"/>
    <property type="evidence" value="ECO:0007669"/>
    <property type="project" value="TreeGrafter"/>
</dbReference>
<dbReference type="FunFam" id="3.30.559.10:FF:000008">
    <property type="entry name" value="Tryptamine hydroxycinnamoyl transferase"/>
    <property type="match status" value="1"/>
</dbReference>
<evidence type="ECO:0000256" key="2">
    <source>
        <dbReference type="ARBA" id="ARBA00022679"/>
    </source>
</evidence>
<dbReference type="Pfam" id="PF02458">
    <property type="entry name" value="Transferase"/>
    <property type="match status" value="1"/>
</dbReference>
<reference evidence="4" key="1">
    <citation type="journal article" date="2019" name="Front. Plant Sci.">
        <title>Evolutionary Developments in Plant Specialized Metabolism, Exemplified by Two Transferase Families.</title>
        <authorList>
            <person name="Kusano H."/>
            <person name="Li H."/>
            <person name="Minami H."/>
            <person name="Kato Y."/>
            <person name="Tabata H."/>
            <person name="Yazaki K."/>
        </authorList>
    </citation>
    <scope>NUCLEOTIDE SEQUENCE</scope>
</reference>
<dbReference type="GO" id="GO:0042617">
    <property type="term" value="P:paclitaxel biosynthetic process"/>
    <property type="evidence" value="ECO:0007669"/>
    <property type="project" value="UniProtKB-UniPathway"/>
</dbReference>
<keyword evidence="2 4" id="KW-0808">Transferase</keyword>
<dbReference type="PANTHER" id="PTHR31642:SF310">
    <property type="entry name" value="FATTY ALCOHOL:CAFFEOYL-COA ACYLTRANSFERASE"/>
    <property type="match status" value="1"/>
</dbReference>
<comment type="similarity">
    <text evidence="1">Belongs to the plant acyltransferase family.</text>
</comment>
<dbReference type="PANTHER" id="PTHR31642">
    <property type="entry name" value="TRICHOTHECENE 3-O-ACETYLTRANSFERASE"/>
    <property type="match status" value="1"/>
</dbReference>
<sequence>MGAESVITQAKLEVKLHEHALIKPAEPTENHVYFLSNLDQNIAVIVQTVYCYPAREEDRVENPGLVIKEALRKVLVQYYPLAGRIGLSPEGKLNVNCNAEGAVFVEGEADCRLEDLGDMCKPDPSTLGRLVYSVPDAKNILEIPPLAAQVTMFKCGGFVLGLSMNHCMFDGLGAMEFVNSWSETSRGLPLSVPPYLDRTLLQARSPLKIEYPHHEFSEIENISNLTEDSELEYRSFCFSPEKLAELKRTAMEDGALVKCSTFEALSSHVWRLRSKALQMAPTQETKLLFAVDGRKRFNPPLPKGYFGNGIALTYCLCRAGDLADKPLSFAVGLVQEAIGMITDKYLRSAIDCFEANRAKPSLTATLLITTWSHLSFHTADFGWGEPVQTGPVTLPGKEVVLFLSHGKERKSINVLMGLPPPAMQRFEEYI</sequence>
<protein>
    <submittedName>
        <fullName evidence="4">BAHD acyltransferase-like 11</fullName>
    </submittedName>
</protein>
<dbReference type="AlphaFoldDB" id="A0A515L526"/>
<dbReference type="Gene3D" id="3.30.559.10">
    <property type="entry name" value="Chloramphenicol acetyltransferase-like domain"/>
    <property type="match status" value="2"/>
</dbReference>
<evidence type="ECO:0000256" key="1">
    <source>
        <dbReference type="ARBA" id="ARBA00009861"/>
    </source>
</evidence>
<organism evidence="4">
    <name type="scientific">Taxus x media</name>
    <dbReference type="NCBI Taxonomy" id="85957"/>
    <lineage>
        <taxon>Eukaryota</taxon>
        <taxon>Viridiplantae</taxon>
        <taxon>Streptophyta</taxon>
        <taxon>Embryophyta</taxon>
        <taxon>Tracheophyta</taxon>
        <taxon>Spermatophyta</taxon>
        <taxon>Pinopsida</taxon>
        <taxon>Pinidae</taxon>
        <taxon>Conifers II</taxon>
        <taxon>Cupressales</taxon>
        <taxon>Taxaceae</taxon>
        <taxon>Taxus</taxon>
    </lineage>
</organism>
<proteinExistence type="evidence at transcript level"/>
<dbReference type="InterPro" id="IPR050317">
    <property type="entry name" value="Plant_Fungal_Acyltransferase"/>
</dbReference>
<name>A0A515L526_9CONI</name>
<evidence type="ECO:0000256" key="3">
    <source>
        <dbReference type="ARBA" id="ARBA00023315"/>
    </source>
</evidence>
<dbReference type="UniPathway" id="UPA00842"/>
<dbReference type="EMBL" id="MK585534">
    <property type="protein sequence ID" value="QDM39177.1"/>
    <property type="molecule type" value="mRNA"/>
</dbReference>
<keyword evidence="3 4" id="KW-0012">Acyltransferase</keyword>